<protein>
    <recommendedName>
        <fullName evidence="6">Protein kinase domain-containing protein</fullName>
    </recommendedName>
</protein>
<accession>A0A8S3J6R1</accession>
<evidence type="ECO:0000313" key="8">
    <source>
        <dbReference type="Proteomes" id="UP000676336"/>
    </source>
</evidence>
<sequence length="205" mass="23838">FLGTFGRVQLVYHRGANTYYALKSMSIKKIVESKQVEHVQSEKDILLRIDHPFIVRLQWTGHTNSLLYLLLEYLPGGELFQVMRRNEKFDAKTAIFYASEVLLALDYLHHLDILYRDLKPENIILDSEGHVRLVDFGFAKETKERTFTLCGTVDYLAPEVIQNRGHHKASDWWALGVLIFEMLAGNEFFLQIRKEFFSTSLLIIA</sequence>
<gene>
    <name evidence="7" type="ORF">SMN809_LOCUS79430</name>
</gene>
<dbReference type="Proteomes" id="UP000676336">
    <property type="component" value="Unassembled WGS sequence"/>
</dbReference>
<dbReference type="SUPFAM" id="SSF56112">
    <property type="entry name" value="Protein kinase-like (PK-like)"/>
    <property type="match status" value="1"/>
</dbReference>
<dbReference type="GO" id="GO:0005952">
    <property type="term" value="C:cAMP-dependent protein kinase complex"/>
    <property type="evidence" value="ECO:0007669"/>
    <property type="project" value="TreeGrafter"/>
</dbReference>
<evidence type="ECO:0000259" key="6">
    <source>
        <dbReference type="PROSITE" id="PS50011"/>
    </source>
</evidence>
<dbReference type="InterPro" id="IPR008271">
    <property type="entry name" value="Ser/Thr_kinase_AS"/>
</dbReference>
<keyword evidence="4" id="KW-0418">Kinase</keyword>
<comment type="caution">
    <text evidence="7">The sequence shown here is derived from an EMBL/GenBank/DDBJ whole genome shotgun (WGS) entry which is preliminary data.</text>
</comment>
<name>A0A8S3J6R1_9BILA</name>
<proteinExistence type="predicted"/>
<evidence type="ECO:0000256" key="3">
    <source>
        <dbReference type="ARBA" id="ARBA00022741"/>
    </source>
</evidence>
<dbReference type="FunFam" id="1.10.510.10:FF:000551">
    <property type="entry name" value="Non-specific serine/threonine protein kinase"/>
    <property type="match status" value="1"/>
</dbReference>
<dbReference type="AlphaFoldDB" id="A0A8S3J6R1"/>
<organism evidence="7 8">
    <name type="scientific">Rotaria magnacalcarata</name>
    <dbReference type="NCBI Taxonomy" id="392030"/>
    <lineage>
        <taxon>Eukaryota</taxon>
        <taxon>Metazoa</taxon>
        <taxon>Spiralia</taxon>
        <taxon>Gnathifera</taxon>
        <taxon>Rotifera</taxon>
        <taxon>Eurotatoria</taxon>
        <taxon>Bdelloidea</taxon>
        <taxon>Philodinida</taxon>
        <taxon>Philodinidae</taxon>
        <taxon>Rotaria</taxon>
    </lineage>
</organism>
<dbReference type="Pfam" id="PF00069">
    <property type="entry name" value="Pkinase"/>
    <property type="match status" value="1"/>
</dbReference>
<dbReference type="GO" id="GO:0005524">
    <property type="term" value="F:ATP binding"/>
    <property type="evidence" value="ECO:0007669"/>
    <property type="project" value="UniProtKB-KW"/>
</dbReference>
<dbReference type="Gene3D" id="3.30.200.20">
    <property type="entry name" value="Phosphorylase Kinase, domain 1"/>
    <property type="match status" value="1"/>
</dbReference>
<dbReference type="GO" id="GO:0004691">
    <property type="term" value="F:cAMP-dependent protein kinase activity"/>
    <property type="evidence" value="ECO:0007669"/>
    <property type="project" value="TreeGrafter"/>
</dbReference>
<keyword evidence="2" id="KW-0808">Transferase</keyword>
<evidence type="ECO:0000256" key="1">
    <source>
        <dbReference type="ARBA" id="ARBA00022527"/>
    </source>
</evidence>
<dbReference type="PROSITE" id="PS50011">
    <property type="entry name" value="PROTEIN_KINASE_DOM"/>
    <property type="match status" value="1"/>
</dbReference>
<keyword evidence="3" id="KW-0547">Nucleotide-binding</keyword>
<evidence type="ECO:0000256" key="2">
    <source>
        <dbReference type="ARBA" id="ARBA00022679"/>
    </source>
</evidence>
<dbReference type="PROSITE" id="PS00108">
    <property type="entry name" value="PROTEIN_KINASE_ST"/>
    <property type="match status" value="1"/>
</dbReference>
<dbReference type="PANTHER" id="PTHR24353">
    <property type="entry name" value="CYCLIC NUCLEOTIDE-DEPENDENT PROTEIN KINASE"/>
    <property type="match status" value="1"/>
</dbReference>
<dbReference type="Gene3D" id="1.10.510.10">
    <property type="entry name" value="Transferase(Phosphotransferase) domain 1"/>
    <property type="match status" value="1"/>
</dbReference>
<dbReference type="InterPro" id="IPR000719">
    <property type="entry name" value="Prot_kinase_dom"/>
</dbReference>
<dbReference type="SMART" id="SM00220">
    <property type="entry name" value="S_TKc"/>
    <property type="match status" value="1"/>
</dbReference>
<dbReference type="InterPro" id="IPR011009">
    <property type="entry name" value="Kinase-like_dom_sf"/>
</dbReference>
<feature type="domain" description="Protein kinase" evidence="6">
    <location>
        <begin position="1"/>
        <end position="205"/>
    </location>
</feature>
<dbReference type="PANTHER" id="PTHR24353:SF37">
    <property type="entry name" value="CAMP-DEPENDENT PROTEIN KINASE CATALYTIC SUBUNIT PRKX"/>
    <property type="match status" value="1"/>
</dbReference>
<evidence type="ECO:0000313" key="7">
    <source>
        <dbReference type="EMBL" id="CAF5214948.1"/>
    </source>
</evidence>
<feature type="non-terminal residue" evidence="7">
    <location>
        <position position="1"/>
    </location>
</feature>
<keyword evidence="1" id="KW-0723">Serine/threonine-protein kinase</keyword>
<evidence type="ECO:0000256" key="5">
    <source>
        <dbReference type="ARBA" id="ARBA00022840"/>
    </source>
</evidence>
<keyword evidence="5" id="KW-0067">ATP-binding</keyword>
<reference evidence="7" key="1">
    <citation type="submission" date="2021-02" db="EMBL/GenBank/DDBJ databases">
        <authorList>
            <person name="Nowell W R."/>
        </authorList>
    </citation>
    <scope>NUCLEOTIDE SEQUENCE</scope>
</reference>
<dbReference type="GO" id="GO:0005829">
    <property type="term" value="C:cytosol"/>
    <property type="evidence" value="ECO:0007669"/>
    <property type="project" value="TreeGrafter"/>
</dbReference>
<dbReference type="EMBL" id="CAJOBI010342487">
    <property type="protein sequence ID" value="CAF5214948.1"/>
    <property type="molecule type" value="Genomic_DNA"/>
</dbReference>
<evidence type="ECO:0000256" key="4">
    <source>
        <dbReference type="ARBA" id="ARBA00022777"/>
    </source>
</evidence>